<feature type="transmembrane region" description="Helical" evidence="4">
    <location>
        <begin position="368"/>
        <end position="387"/>
    </location>
</feature>
<evidence type="ECO:0000256" key="4">
    <source>
        <dbReference type="SAM" id="Phobius"/>
    </source>
</evidence>
<proteinExistence type="predicted"/>
<dbReference type="Gene3D" id="1.25.40.10">
    <property type="entry name" value="Tetratricopeptide repeat domain"/>
    <property type="match status" value="2"/>
</dbReference>
<evidence type="ECO:0000256" key="2">
    <source>
        <dbReference type="ARBA" id="ARBA00022803"/>
    </source>
</evidence>
<feature type="repeat" description="TPR" evidence="3">
    <location>
        <begin position="447"/>
        <end position="480"/>
    </location>
</feature>
<organism evidence="5 6">
    <name type="scientific">Eiseniibacteriota bacterium</name>
    <dbReference type="NCBI Taxonomy" id="2212470"/>
    <lineage>
        <taxon>Bacteria</taxon>
        <taxon>Candidatus Eiseniibacteriota</taxon>
    </lineage>
</organism>
<keyword evidence="4" id="KW-1133">Transmembrane helix</keyword>
<feature type="transmembrane region" description="Helical" evidence="4">
    <location>
        <begin position="108"/>
        <end position="128"/>
    </location>
</feature>
<dbReference type="PANTHER" id="PTHR44227">
    <property type="match status" value="1"/>
</dbReference>
<feature type="transmembrane region" description="Helical" evidence="4">
    <location>
        <begin position="168"/>
        <end position="201"/>
    </location>
</feature>
<evidence type="ECO:0000256" key="3">
    <source>
        <dbReference type="PROSITE-ProRule" id="PRU00339"/>
    </source>
</evidence>
<gene>
    <name evidence="5" type="ORF">E6K71_02690</name>
</gene>
<dbReference type="Pfam" id="PF13432">
    <property type="entry name" value="TPR_16"/>
    <property type="match status" value="1"/>
</dbReference>
<sequence length="526" mass="56764">MNWDDDAYVYANPAFHPLSADGVGRLVTGAYYYAYIPATMLSHAADVAVWGMNPRGHHLTNVLLHTANAVWVFLLGIALLEARTAARPSGAGRRRTAEKGSKDGSHEVAAALGMGVAAVLFAVHPLRAESVSWISDRKDLLCAFFLLPALLAYVRYASGRSGRGTRLAYVLSFALVLLACLSKLIAAMVPVILLLLDWLWLERHKKGVGRARILLEKIPFLLVSLTLVAVTSSLSPEAKRAYAVAHLTGFETWLFAFYALLFSIAKTLLPIHLGPIYPRIGLGWMVVGFLLFLVVTAGLALLARRHNRAPLLAWLVYLVLLVPNVAGLSSGMQPVADRYSYLATIGLFLLLGAAIVRAWERGSASRRIALAAGSTALAGILATSTLAQAARWRSSISLWESVVHGAPARRDYVDAYLNLGVAYSEAGRAAEARSLLERAAAVDSSNADVLYNLGVLTYADGDPKQAAARFRAALRLSPRRADAWYNYSIVLDQLGRHEEAVPAMVQAARLGSKDAQEALTGSGLGW</sequence>
<reference evidence="5 6" key="1">
    <citation type="journal article" date="2019" name="Nat. Microbiol.">
        <title>Mediterranean grassland soil C-N compound turnover is dependent on rainfall and depth, and is mediated by genomically divergent microorganisms.</title>
        <authorList>
            <person name="Diamond S."/>
            <person name="Andeer P.F."/>
            <person name="Li Z."/>
            <person name="Crits-Christoph A."/>
            <person name="Burstein D."/>
            <person name="Anantharaman K."/>
            <person name="Lane K.R."/>
            <person name="Thomas B.C."/>
            <person name="Pan C."/>
            <person name="Northen T.R."/>
            <person name="Banfield J.F."/>
        </authorList>
    </citation>
    <scope>NUCLEOTIDE SEQUENCE [LARGE SCALE GENOMIC DNA]</scope>
    <source>
        <strain evidence="5">WS_1</strain>
    </source>
</reference>
<accession>A0A538SGB3</accession>
<protein>
    <submittedName>
        <fullName evidence="5">Tetratricopeptide repeat protein</fullName>
    </submittedName>
</protein>
<dbReference type="PROSITE" id="PS50005">
    <property type="entry name" value="TPR"/>
    <property type="match status" value="2"/>
</dbReference>
<dbReference type="Pfam" id="PF13374">
    <property type="entry name" value="TPR_10"/>
    <property type="match status" value="1"/>
</dbReference>
<keyword evidence="1" id="KW-0677">Repeat</keyword>
<comment type="caution">
    <text evidence="5">The sequence shown here is derived from an EMBL/GenBank/DDBJ whole genome shotgun (WGS) entry which is preliminary data.</text>
</comment>
<keyword evidence="4" id="KW-0472">Membrane</keyword>
<dbReference type="PANTHER" id="PTHR44227:SF3">
    <property type="entry name" value="PROTEIN O-MANNOSYL-TRANSFERASE TMTC4"/>
    <property type="match status" value="1"/>
</dbReference>
<dbReference type="InterPro" id="IPR011990">
    <property type="entry name" value="TPR-like_helical_dom_sf"/>
</dbReference>
<dbReference type="SUPFAM" id="SSF48452">
    <property type="entry name" value="TPR-like"/>
    <property type="match status" value="1"/>
</dbReference>
<dbReference type="InterPro" id="IPR052346">
    <property type="entry name" value="O-mannosyl-transferase_TMTC"/>
</dbReference>
<feature type="transmembrane region" description="Helical" evidence="4">
    <location>
        <begin position="140"/>
        <end position="156"/>
    </location>
</feature>
<dbReference type="InterPro" id="IPR019734">
    <property type="entry name" value="TPR_rpt"/>
</dbReference>
<feature type="transmembrane region" description="Helical" evidence="4">
    <location>
        <begin position="62"/>
        <end position="80"/>
    </location>
</feature>
<feature type="repeat" description="TPR" evidence="3">
    <location>
        <begin position="413"/>
        <end position="446"/>
    </location>
</feature>
<dbReference type="SMART" id="SM00028">
    <property type="entry name" value="TPR"/>
    <property type="match status" value="3"/>
</dbReference>
<evidence type="ECO:0000313" key="6">
    <source>
        <dbReference type="Proteomes" id="UP000316292"/>
    </source>
</evidence>
<feature type="transmembrane region" description="Helical" evidence="4">
    <location>
        <begin position="30"/>
        <end position="50"/>
    </location>
</feature>
<feature type="transmembrane region" description="Helical" evidence="4">
    <location>
        <begin position="281"/>
        <end position="303"/>
    </location>
</feature>
<keyword evidence="4" id="KW-0812">Transmembrane</keyword>
<keyword evidence="2 3" id="KW-0802">TPR repeat</keyword>
<evidence type="ECO:0000313" key="5">
    <source>
        <dbReference type="EMBL" id="TMQ50408.1"/>
    </source>
</evidence>
<feature type="transmembrane region" description="Helical" evidence="4">
    <location>
        <begin position="252"/>
        <end position="269"/>
    </location>
</feature>
<evidence type="ECO:0000256" key="1">
    <source>
        <dbReference type="ARBA" id="ARBA00022737"/>
    </source>
</evidence>
<dbReference type="Proteomes" id="UP000316292">
    <property type="component" value="Unassembled WGS sequence"/>
</dbReference>
<dbReference type="EMBL" id="VBOR01000035">
    <property type="protein sequence ID" value="TMQ50408.1"/>
    <property type="molecule type" value="Genomic_DNA"/>
</dbReference>
<feature type="transmembrane region" description="Helical" evidence="4">
    <location>
        <begin position="213"/>
        <end position="232"/>
    </location>
</feature>
<feature type="transmembrane region" description="Helical" evidence="4">
    <location>
        <begin position="309"/>
        <end position="327"/>
    </location>
</feature>
<name>A0A538SGB3_UNCEI</name>
<dbReference type="AlphaFoldDB" id="A0A538SGB3"/>
<feature type="transmembrane region" description="Helical" evidence="4">
    <location>
        <begin position="339"/>
        <end position="356"/>
    </location>
</feature>